<accession>A0A4R5CJM5</accession>
<sequence>MRHFGAPQNLKTEQKNQNKMKKIITIFVFSFFVIQTFSQTKTGNELVAEGIAKTKIKPDLANFKITVTKQNTIEKTAIKELNQEIEKLQNVLSKLGFTEKNVKISEYKISKDDYENRKEFSATNTLSVDFVLDNKRIEGFYQEIQNENLQDVDIEFETQISESLEKTTRQKLVQNAILDAKNNAENIATALNVKLNNVKQVSKYNLRDITYSSIKMDEVKFLKPRVASEMMNPKTSFDKFEVMEVELEETINIVYEIANK</sequence>
<name>A0A4R5CJM5_9FLAO</name>
<evidence type="ECO:0000256" key="1">
    <source>
        <dbReference type="SAM" id="Coils"/>
    </source>
</evidence>
<dbReference type="PANTHER" id="PTHR34387:SF2">
    <property type="entry name" value="SLR1258 PROTEIN"/>
    <property type="match status" value="1"/>
</dbReference>
<dbReference type="Proteomes" id="UP000294644">
    <property type="component" value="Unassembled WGS sequence"/>
</dbReference>
<dbReference type="Gene3D" id="3.30.70.2970">
    <property type="entry name" value="Protein of unknown function (DUF541), domain 2"/>
    <property type="match status" value="1"/>
</dbReference>
<dbReference type="OrthoDB" id="1345386at2"/>
<dbReference type="EMBL" id="SMFN01000029">
    <property type="protein sequence ID" value="TDE00432.1"/>
    <property type="molecule type" value="Genomic_DNA"/>
</dbReference>
<protein>
    <submittedName>
        <fullName evidence="2">DUF541 domain-containing protein</fullName>
    </submittedName>
</protein>
<proteinExistence type="predicted"/>
<dbReference type="PANTHER" id="PTHR34387">
    <property type="entry name" value="SLR1258 PROTEIN"/>
    <property type="match status" value="1"/>
</dbReference>
<dbReference type="Gene3D" id="3.30.110.170">
    <property type="entry name" value="Protein of unknown function (DUF541), domain 1"/>
    <property type="match status" value="1"/>
</dbReference>
<dbReference type="Pfam" id="PF04402">
    <property type="entry name" value="SIMPL"/>
    <property type="match status" value="1"/>
</dbReference>
<feature type="coiled-coil region" evidence="1">
    <location>
        <begin position="71"/>
        <end position="98"/>
    </location>
</feature>
<organism evidence="2 3">
    <name type="scientific">Flavobacterium sandaracinum</name>
    <dbReference type="NCBI Taxonomy" id="2541733"/>
    <lineage>
        <taxon>Bacteria</taxon>
        <taxon>Pseudomonadati</taxon>
        <taxon>Bacteroidota</taxon>
        <taxon>Flavobacteriia</taxon>
        <taxon>Flavobacteriales</taxon>
        <taxon>Flavobacteriaceae</taxon>
        <taxon>Flavobacterium</taxon>
    </lineage>
</organism>
<keyword evidence="1" id="KW-0175">Coiled coil</keyword>
<dbReference type="InterPro" id="IPR007497">
    <property type="entry name" value="SIMPL/DUF541"/>
</dbReference>
<dbReference type="InterPro" id="IPR052022">
    <property type="entry name" value="26kDa_periplasmic_antigen"/>
</dbReference>
<evidence type="ECO:0000313" key="2">
    <source>
        <dbReference type="EMBL" id="TDE00432.1"/>
    </source>
</evidence>
<evidence type="ECO:0000313" key="3">
    <source>
        <dbReference type="Proteomes" id="UP000294644"/>
    </source>
</evidence>
<reference evidence="2 3" key="1">
    <citation type="submission" date="2019-03" db="EMBL/GenBank/DDBJ databases">
        <title>Flavobacterium LB-D12 sp. nov., isolated from arctic soil.</title>
        <authorList>
            <person name="Chaudhary D.K."/>
        </authorList>
    </citation>
    <scope>NUCLEOTIDE SEQUENCE [LARGE SCALE GENOMIC DNA]</scope>
    <source>
        <strain evidence="2 3">LB-D12</strain>
    </source>
</reference>
<gene>
    <name evidence="2" type="ORF">E0F91_16260</name>
</gene>
<keyword evidence="3" id="KW-1185">Reference proteome</keyword>
<dbReference type="AlphaFoldDB" id="A0A4R5CJM5"/>
<comment type="caution">
    <text evidence="2">The sequence shown here is derived from an EMBL/GenBank/DDBJ whole genome shotgun (WGS) entry which is preliminary data.</text>
</comment>
<dbReference type="GO" id="GO:0006974">
    <property type="term" value="P:DNA damage response"/>
    <property type="evidence" value="ECO:0007669"/>
    <property type="project" value="TreeGrafter"/>
</dbReference>